<evidence type="ECO:0000313" key="4">
    <source>
        <dbReference type="Proteomes" id="UP001328107"/>
    </source>
</evidence>
<dbReference type="GO" id="GO:0005739">
    <property type="term" value="C:mitochondrion"/>
    <property type="evidence" value="ECO:0007669"/>
    <property type="project" value="InterPro"/>
</dbReference>
<accession>A0AAN5CID9</accession>
<dbReference type="GO" id="GO:0120020">
    <property type="term" value="F:cholesterol transfer activity"/>
    <property type="evidence" value="ECO:0007669"/>
    <property type="project" value="InterPro"/>
</dbReference>
<gene>
    <name evidence="3" type="ORF">PMAYCL1PPCAC_15171</name>
</gene>
<feature type="chain" id="PRO_5043012541" description="START domain-containing protein" evidence="1">
    <location>
        <begin position="21"/>
        <end position="257"/>
    </location>
</feature>
<name>A0AAN5CID9_9BILA</name>
<keyword evidence="4" id="KW-1185">Reference proteome</keyword>
<dbReference type="InterPro" id="IPR029866">
    <property type="entry name" value="StAR"/>
</dbReference>
<dbReference type="Pfam" id="PF01852">
    <property type="entry name" value="START"/>
    <property type="match status" value="1"/>
</dbReference>
<dbReference type="Proteomes" id="UP001328107">
    <property type="component" value="Unassembled WGS sequence"/>
</dbReference>
<feature type="domain" description="START" evidence="2">
    <location>
        <begin position="68"/>
        <end position="232"/>
    </location>
</feature>
<sequence length="257" mass="29101">MMRLATAILLAQLLVNGVLAASSVTLHGVTDTLSPEHEKYAHALFTAAEAFKETEALFDDEFFITKRGWEEETSTDEGDIVYSKYTKHGKMVTVSTPLDVDVDFAMKEAWTNINTLSEWNPNVESSSLIASLTNYTSIVTYASSKALIVSGRDFILTRLYRRLPDGSYRMGTRSVEVDEKPEAENKVRGHIYLGAVQFRAHPEYPETRTICDVVMLVDLKGFLPKWIVNRVLPKIMVMDTEENVKHFKELGRMRRGE</sequence>
<dbReference type="AlphaFoldDB" id="A0AAN5CID9"/>
<dbReference type="Gene3D" id="3.30.530.20">
    <property type="match status" value="1"/>
</dbReference>
<dbReference type="CDD" id="cd00177">
    <property type="entry name" value="START"/>
    <property type="match status" value="1"/>
</dbReference>
<dbReference type="PROSITE" id="PS50848">
    <property type="entry name" value="START"/>
    <property type="match status" value="1"/>
</dbReference>
<dbReference type="PANTHER" id="PTHR46489">
    <property type="entry name" value="STEROIDOGENIC ACUTE REGULATORY PROTEIN, MITOCHONDRIAL"/>
    <property type="match status" value="1"/>
</dbReference>
<dbReference type="InterPro" id="IPR002913">
    <property type="entry name" value="START_lipid-bd_dom"/>
</dbReference>
<dbReference type="PANTHER" id="PTHR46489:SF1">
    <property type="entry name" value="STEROIDOGENIC ACUTE REGULATORY PROTEIN, MITOCHONDRIAL"/>
    <property type="match status" value="1"/>
</dbReference>
<protein>
    <recommendedName>
        <fullName evidence="2">START domain-containing protein</fullName>
    </recommendedName>
</protein>
<dbReference type="SMART" id="SM00234">
    <property type="entry name" value="START"/>
    <property type="match status" value="1"/>
</dbReference>
<organism evidence="3 4">
    <name type="scientific">Pristionchus mayeri</name>
    <dbReference type="NCBI Taxonomy" id="1317129"/>
    <lineage>
        <taxon>Eukaryota</taxon>
        <taxon>Metazoa</taxon>
        <taxon>Ecdysozoa</taxon>
        <taxon>Nematoda</taxon>
        <taxon>Chromadorea</taxon>
        <taxon>Rhabditida</taxon>
        <taxon>Rhabditina</taxon>
        <taxon>Diplogasteromorpha</taxon>
        <taxon>Diplogasteroidea</taxon>
        <taxon>Neodiplogasteridae</taxon>
        <taxon>Pristionchus</taxon>
    </lineage>
</organism>
<dbReference type="GO" id="GO:0006694">
    <property type="term" value="P:steroid biosynthetic process"/>
    <property type="evidence" value="ECO:0007669"/>
    <property type="project" value="InterPro"/>
</dbReference>
<evidence type="ECO:0000313" key="3">
    <source>
        <dbReference type="EMBL" id="GMR44976.1"/>
    </source>
</evidence>
<dbReference type="EMBL" id="BTRK01000004">
    <property type="protein sequence ID" value="GMR44976.1"/>
    <property type="molecule type" value="Genomic_DNA"/>
</dbReference>
<evidence type="ECO:0000256" key="1">
    <source>
        <dbReference type="SAM" id="SignalP"/>
    </source>
</evidence>
<evidence type="ECO:0000259" key="2">
    <source>
        <dbReference type="PROSITE" id="PS50848"/>
    </source>
</evidence>
<reference evidence="4" key="1">
    <citation type="submission" date="2022-10" db="EMBL/GenBank/DDBJ databases">
        <title>Genome assembly of Pristionchus species.</title>
        <authorList>
            <person name="Yoshida K."/>
            <person name="Sommer R.J."/>
        </authorList>
    </citation>
    <scope>NUCLEOTIDE SEQUENCE [LARGE SCALE GENOMIC DNA]</scope>
    <source>
        <strain evidence="4">RS5460</strain>
    </source>
</reference>
<proteinExistence type="predicted"/>
<keyword evidence="1" id="KW-0732">Signal</keyword>
<feature type="signal peptide" evidence="1">
    <location>
        <begin position="1"/>
        <end position="20"/>
    </location>
</feature>
<dbReference type="InterPro" id="IPR023393">
    <property type="entry name" value="START-like_dom_sf"/>
</dbReference>
<dbReference type="GO" id="GO:0015485">
    <property type="term" value="F:cholesterol binding"/>
    <property type="evidence" value="ECO:0007669"/>
    <property type="project" value="InterPro"/>
</dbReference>
<dbReference type="SUPFAM" id="SSF55961">
    <property type="entry name" value="Bet v1-like"/>
    <property type="match status" value="1"/>
</dbReference>
<comment type="caution">
    <text evidence="3">The sequence shown here is derived from an EMBL/GenBank/DDBJ whole genome shotgun (WGS) entry which is preliminary data.</text>
</comment>